<dbReference type="PANTHER" id="PTHR45760">
    <property type="entry name" value="FI19922P1-RELATED"/>
    <property type="match status" value="1"/>
</dbReference>
<dbReference type="GO" id="GO:1990542">
    <property type="term" value="P:mitochondrial transmembrane transport"/>
    <property type="evidence" value="ECO:0007669"/>
    <property type="project" value="InterPro"/>
</dbReference>
<keyword evidence="7" id="KW-1133">Transmembrane helix</keyword>
<evidence type="ECO:0000313" key="14">
    <source>
        <dbReference type="Proteomes" id="UP000812966"/>
    </source>
</evidence>
<evidence type="ECO:0000256" key="5">
    <source>
        <dbReference type="ARBA" id="ARBA00022737"/>
    </source>
</evidence>
<evidence type="ECO:0000256" key="9">
    <source>
        <dbReference type="ARBA" id="ARBA00023136"/>
    </source>
</evidence>
<dbReference type="AlphaFoldDB" id="A0A8K0NSS6"/>
<evidence type="ECO:0000256" key="4">
    <source>
        <dbReference type="ARBA" id="ARBA00022692"/>
    </source>
</evidence>
<evidence type="ECO:0000256" key="11">
    <source>
        <dbReference type="RuleBase" id="RU000488"/>
    </source>
</evidence>
<dbReference type="EMBL" id="JABELV010000012">
    <property type="protein sequence ID" value="KAG7571028.1"/>
    <property type="molecule type" value="Genomic_DNA"/>
</dbReference>
<evidence type="ECO:0000256" key="10">
    <source>
        <dbReference type="PROSITE-ProRule" id="PRU00282"/>
    </source>
</evidence>
<evidence type="ECO:0000256" key="8">
    <source>
        <dbReference type="ARBA" id="ARBA00023128"/>
    </source>
</evidence>
<evidence type="ECO:0000256" key="6">
    <source>
        <dbReference type="ARBA" id="ARBA00022792"/>
    </source>
</evidence>
<evidence type="ECO:0008006" key="15">
    <source>
        <dbReference type="Google" id="ProtNLM"/>
    </source>
</evidence>
<comment type="similarity">
    <text evidence="2 11">Belongs to the mitochondrial carrier (TC 2.A.29) family.</text>
</comment>
<comment type="caution">
    <text evidence="13">The sequence shown here is derived from an EMBL/GenBank/DDBJ whole genome shotgun (WGS) entry which is preliminary data.</text>
</comment>
<dbReference type="InterPro" id="IPR023395">
    <property type="entry name" value="MCP_dom_sf"/>
</dbReference>
<keyword evidence="8" id="KW-0496">Mitochondrion</keyword>
<keyword evidence="3 11" id="KW-0813">Transport</keyword>
<feature type="compositionally biased region" description="Low complexity" evidence="12">
    <location>
        <begin position="1"/>
        <end position="13"/>
    </location>
</feature>
<reference evidence="13" key="1">
    <citation type="submission" date="2020-04" db="EMBL/GenBank/DDBJ databases">
        <title>Analysis of mating type loci in Filobasidium floriforme.</title>
        <authorList>
            <person name="Nowrousian M."/>
        </authorList>
    </citation>
    <scope>NUCLEOTIDE SEQUENCE</scope>
    <source>
        <strain evidence="13">CBS 6242</strain>
    </source>
</reference>
<evidence type="ECO:0000256" key="7">
    <source>
        <dbReference type="ARBA" id="ARBA00022989"/>
    </source>
</evidence>
<feature type="repeat" description="Solcar" evidence="10">
    <location>
        <begin position="436"/>
        <end position="530"/>
    </location>
</feature>
<dbReference type="PROSITE" id="PS50920">
    <property type="entry name" value="SOLCAR"/>
    <property type="match status" value="2"/>
</dbReference>
<protein>
    <recommendedName>
        <fullName evidence="15">Mitochondrial carrier</fullName>
    </recommendedName>
</protein>
<dbReference type="SUPFAM" id="SSF103506">
    <property type="entry name" value="Mitochondrial carrier"/>
    <property type="match status" value="1"/>
</dbReference>
<dbReference type="Pfam" id="PF00153">
    <property type="entry name" value="Mito_carr"/>
    <property type="match status" value="3"/>
</dbReference>
<gene>
    <name evidence="13" type="ORF">FFLO_00992</name>
</gene>
<feature type="repeat" description="Solcar" evidence="10">
    <location>
        <begin position="337"/>
        <end position="427"/>
    </location>
</feature>
<keyword evidence="9 10" id="KW-0472">Membrane</keyword>
<keyword evidence="5" id="KW-0677">Repeat</keyword>
<name>A0A8K0NSS6_9TREE</name>
<dbReference type="InterPro" id="IPR045315">
    <property type="entry name" value="Mtm1-like"/>
</dbReference>
<comment type="subcellular location">
    <subcellularLocation>
        <location evidence="1">Mitochondrion inner membrane</location>
        <topology evidence="1">Multi-pass membrane protein</topology>
    </subcellularLocation>
</comment>
<dbReference type="PANTHER" id="PTHR45760:SF2">
    <property type="entry name" value="FI19922P1-RELATED"/>
    <property type="match status" value="1"/>
</dbReference>
<evidence type="ECO:0000313" key="13">
    <source>
        <dbReference type="EMBL" id="KAG7571028.1"/>
    </source>
</evidence>
<evidence type="ECO:0000256" key="12">
    <source>
        <dbReference type="SAM" id="MobiDB-lite"/>
    </source>
</evidence>
<dbReference type="Proteomes" id="UP000812966">
    <property type="component" value="Unassembled WGS sequence"/>
</dbReference>
<organism evidence="13 14">
    <name type="scientific">Filobasidium floriforme</name>
    <dbReference type="NCBI Taxonomy" id="5210"/>
    <lineage>
        <taxon>Eukaryota</taxon>
        <taxon>Fungi</taxon>
        <taxon>Dikarya</taxon>
        <taxon>Basidiomycota</taxon>
        <taxon>Agaricomycotina</taxon>
        <taxon>Tremellomycetes</taxon>
        <taxon>Filobasidiales</taxon>
        <taxon>Filobasidiaceae</taxon>
        <taxon>Filobasidium</taxon>
    </lineage>
</organism>
<accession>A0A8K0NSS6</accession>
<keyword evidence="14" id="KW-1185">Reference proteome</keyword>
<feature type="region of interest" description="Disordered" evidence="12">
    <location>
        <begin position="1"/>
        <end position="20"/>
    </location>
</feature>
<keyword evidence="6" id="KW-0999">Mitochondrion inner membrane</keyword>
<keyword evidence="4 10" id="KW-0812">Transmembrane</keyword>
<evidence type="ECO:0000256" key="3">
    <source>
        <dbReference type="ARBA" id="ARBA00022448"/>
    </source>
</evidence>
<proteinExistence type="inferred from homology"/>
<dbReference type="InterPro" id="IPR018108">
    <property type="entry name" value="MCP_transmembrane"/>
</dbReference>
<dbReference type="GO" id="GO:0005743">
    <property type="term" value="C:mitochondrial inner membrane"/>
    <property type="evidence" value="ECO:0007669"/>
    <property type="project" value="UniProtKB-SubCell"/>
</dbReference>
<sequence length="540" mass="56379">MTNATASAASGSTVPTGHRHIDWQYEPSDEELIEAQFPASGQADDALVGPLGAKAIASVSGAISTSLLMTPFDVLKTRLQTVRPSQTIVPSATPVETICCQTAVLPTSDGSAQAGPGPNSLRQRIAPTSSAPLNTANATCLGATIPSSSTRPSFMPSFSATIGRPGIQAGTIQASGATLVPPAPEGCLHPSKWAGIWGEIVTQEEAERIRRSPLLGGKGITALQEQAREGAKELSRKLAGAGAEGGFFNEIKVIMAEPAGWRGLWKGVGTGLVMSIPSASIYMLGYEYLLVALNGRIPGSTTTSGNQVVITPQHTTLELPNGSSAQSAASTVQKQAYLSPVPFVAGSMARTISATVISPIELFRTRLQALPAPGQPAPSYASTFSSITTMVKEQGTRALWRGLGPTLWRDVPFSGLYWAGFESLKRYFTESQLIQPGITMTFISGALSGTAASLVTSPFDVLKTRRQVFTPSKACSPEALAHPASTMPLLRHIVQTEGWKALFAGVVPRTAKVAPACGMMIAAYEGVGHLLGGKAADRNA</sequence>
<dbReference type="Gene3D" id="1.50.40.10">
    <property type="entry name" value="Mitochondrial carrier domain"/>
    <property type="match status" value="1"/>
</dbReference>
<evidence type="ECO:0000256" key="2">
    <source>
        <dbReference type="ARBA" id="ARBA00006375"/>
    </source>
</evidence>
<evidence type="ECO:0000256" key="1">
    <source>
        <dbReference type="ARBA" id="ARBA00004448"/>
    </source>
</evidence>